<feature type="non-terminal residue" evidence="1">
    <location>
        <position position="68"/>
    </location>
</feature>
<accession>A0A927AMZ1</accession>
<dbReference type="Proteomes" id="UP000598820">
    <property type="component" value="Unassembled WGS sequence"/>
</dbReference>
<name>A0A927AMZ1_9BACT</name>
<proteinExistence type="predicted"/>
<keyword evidence="2" id="KW-1185">Reference proteome</keyword>
<reference evidence="1" key="1">
    <citation type="submission" date="2020-09" db="EMBL/GenBank/DDBJ databases">
        <authorList>
            <person name="Kim M.K."/>
        </authorList>
    </citation>
    <scope>NUCLEOTIDE SEQUENCE</scope>
    <source>
        <strain evidence="1">BT702</strain>
    </source>
</reference>
<evidence type="ECO:0000313" key="1">
    <source>
        <dbReference type="EMBL" id="MBD2700769.1"/>
    </source>
</evidence>
<dbReference type="EMBL" id="JACWZY010000005">
    <property type="protein sequence ID" value="MBD2700769.1"/>
    <property type="molecule type" value="Genomic_DNA"/>
</dbReference>
<evidence type="ECO:0000313" key="2">
    <source>
        <dbReference type="Proteomes" id="UP000598820"/>
    </source>
</evidence>
<comment type="caution">
    <text evidence="1">The sequence shown here is derived from an EMBL/GenBank/DDBJ whole genome shotgun (WGS) entry which is preliminary data.</text>
</comment>
<protein>
    <submittedName>
        <fullName evidence="1">Uncharacterized protein</fullName>
    </submittedName>
</protein>
<sequence>MLLVGIQVGFGQKKTGNSTDVLNYIDPTIGNVAPLLNTNRPVVHLPNQMVRMFPKRQDHLDMQITDFP</sequence>
<dbReference type="AlphaFoldDB" id="A0A927AMZ1"/>
<organism evidence="1 2">
    <name type="scientific">Spirosoma profusum</name>
    <dbReference type="NCBI Taxonomy" id="2771354"/>
    <lineage>
        <taxon>Bacteria</taxon>
        <taxon>Pseudomonadati</taxon>
        <taxon>Bacteroidota</taxon>
        <taxon>Cytophagia</taxon>
        <taxon>Cytophagales</taxon>
        <taxon>Cytophagaceae</taxon>
        <taxon>Spirosoma</taxon>
    </lineage>
</organism>
<gene>
    <name evidence="1" type="ORF">IC229_08980</name>
</gene>